<dbReference type="Gene3D" id="2.60.120.290">
    <property type="entry name" value="Spermadhesin, CUB domain"/>
    <property type="match status" value="2"/>
</dbReference>
<evidence type="ECO:0000259" key="14">
    <source>
        <dbReference type="PROSITE" id="PS50024"/>
    </source>
</evidence>
<evidence type="ECO:0000256" key="4">
    <source>
        <dbReference type="ARBA" id="ARBA00022801"/>
    </source>
</evidence>
<dbReference type="Gene3D" id="4.10.400.10">
    <property type="entry name" value="Low-density Lipoprotein Receptor"/>
    <property type="match status" value="4"/>
</dbReference>
<evidence type="ECO:0000256" key="1">
    <source>
        <dbReference type="ARBA" id="ARBA00004606"/>
    </source>
</evidence>
<dbReference type="PROSITE" id="PS00134">
    <property type="entry name" value="TRYPSIN_HIS"/>
    <property type="match status" value="1"/>
</dbReference>
<comment type="caution">
    <text evidence="10">Lacks conserved residue(s) required for the propagation of feature annotation.</text>
</comment>
<dbReference type="InterPro" id="IPR036055">
    <property type="entry name" value="LDL_receptor-like_sf"/>
</dbReference>
<evidence type="ECO:0000256" key="6">
    <source>
        <dbReference type="ARBA" id="ARBA00022968"/>
    </source>
</evidence>
<dbReference type="PANTHER" id="PTHR24252:SF17">
    <property type="entry name" value="SUPPRESSOR OF TUMORIGENICITY 14 PROTEIN HOMOLOG-RELATED"/>
    <property type="match status" value="1"/>
</dbReference>
<feature type="disulfide bond" evidence="10">
    <location>
        <begin position="469"/>
        <end position="487"/>
    </location>
</feature>
<keyword evidence="7 12" id="KW-1133">Transmembrane helix</keyword>
<dbReference type="SUPFAM" id="SSF50494">
    <property type="entry name" value="Trypsin-like serine proteases"/>
    <property type="match status" value="1"/>
</dbReference>
<evidence type="ECO:0000256" key="11">
    <source>
        <dbReference type="RuleBase" id="RU363034"/>
    </source>
</evidence>
<keyword evidence="17" id="KW-1185">Reference proteome</keyword>
<keyword evidence="3 12" id="KW-0812">Transmembrane</keyword>
<dbReference type="PRINTS" id="PR00261">
    <property type="entry name" value="LDLRECEPTOR"/>
</dbReference>
<evidence type="ECO:0000256" key="5">
    <source>
        <dbReference type="ARBA" id="ARBA00022825"/>
    </source>
</evidence>
<dbReference type="InterPro" id="IPR000859">
    <property type="entry name" value="CUB_dom"/>
</dbReference>
<dbReference type="Pfam" id="PF00057">
    <property type="entry name" value="Ldl_recept_a"/>
    <property type="match status" value="4"/>
</dbReference>
<dbReference type="InterPro" id="IPR009003">
    <property type="entry name" value="Peptidase_S1_PA"/>
</dbReference>
<dbReference type="Gene3D" id="2.40.10.10">
    <property type="entry name" value="Trypsin-like serine proteases"/>
    <property type="match status" value="1"/>
</dbReference>
<keyword evidence="2 11" id="KW-0645">Protease</keyword>
<dbReference type="Gene3D" id="3.30.70.960">
    <property type="entry name" value="SEA domain"/>
    <property type="match status" value="1"/>
</dbReference>
<feature type="transmembrane region" description="Helical" evidence="12">
    <location>
        <begin position="83"/>
        <end position="105"/>
    </location>
</feature>
<feature type="disulfide bond" evidence="10">
    <location>
        <begin position="498"/>
        <end position="510"/>
    </location>
</feature>
<evidence type="ECO:0000313" key="16">
    <source>
        <dbReference type="EMBL" id="KAK7884729.1"/>
    </source>
</evidence>
<dbReference type="Pfam" id="PF00089">
    <property type="entry name" value="Trypsin"/>
    <property type="match status" value="1"/>
</dbReference>
<feature type="disulfide bond" evidence="10">
    <location>
        <begin position="505"/>
        <end position="523"/>
    </location>
</feature>
<dbReference type="GO" id="GO:0016020">
    <property type="term" value="C:membrane"/>
    <property type="evidence" value="ECO:0007669"/>
    <property type="project" value="UniProtKB-SubCell"/>
</dbReference>
<evidence type="ECO:0000256" key="9">
    <source>
        <dbReference type="ARBA" id="ARBA00023157"/>
    </source>
</evidence>
<dbReference type="InterPro" id="IPR033116">
    <property type="entry name" value="TRYPSIN_SER"/>
</dbReference>
<evidence type="ECO:0000256" key="8">
    <source>
        <dbReference type="ARBA" id="ARBA00023136"/>
    </source>
</evidence>
<dbReference type="SMART" id="SM00192">
    <property type="entry name" value="LDLa"/>
    <property type="match status" value="4"/>
</dbReference>
<dbReference type="InterPro" id="IPR000082">
    <property type="entry name" value="SEA_dom"/>
</dbReference>
<proteinExistence type="predicted"/>
<dbReference type="PROSITE" id="PS50068">
    <property type="entry name" value="LDLRA_2"/>
    <property type="match status" value="4"/>
</dbReference>
<dbReference type="InterPro" id="IPR035914">
    <property type="entry name" value="Sperma_CUB_dom_sf"/>
</dbReference>
<organism evidence="16 17">
    <name type="scientific">Mugilogobius chulae</name>
    <name type="common">yellowstripe goby</name>
    <dbReference type="NCBI Taxonomy" id="88201"/>
    <lineage>
        <taxon>Eukaryota</taxon>
        <taxon>Metazoa</taxon>
        <taxon>Chordata</taxon>
        <taxon>Craniata</taxon>
        <taxon>Vertebrata</taxon>
        <taxon>Euteleostomi</taxon>
        <taxon>Actinopterygii</taxon>
        <taxon>Neopterygii</taxon>
        <taxon>Teleostei</taxon>
        <taxon>Neoteleostei</taxon>
        <taxon>Acanthomorphata</taxon>
        <taxon>Gobiaria</taxon>
        <taxon>Gobiiformes</taxon>
        <taxon>Gobioidei</taxon>
        <taxon>Gobiidae</taxon>
        <taxon>Gobionellinae</taxon>
        <taxon>Mugilogobius</taxon>
    </lineage>
</organism>
<feature type="disulfide bond" evidence="10">
    <location>
        <begin position="481"/>
        <end position="496"/>
    </location>
</feature>
<dbReference type="SMART" id="SM00042">
    <property type="entry name" value="CUB"/>
    <property type="match status" value="2"/>
</dbReference>
<evidence type="ECO:0000259" key="13">
    <source>
        <dbReference type="PROSITE" id="PS01180"/>
    </source>
</evidence>
<evidence type="ECO:0000256" key="12">
    <source>
        <dbReference type="SAM" id="Phobius"/>
    </source>
</evidence>
<dbReference type="Proteomes" id="UP001460270">
    <property type="component" value="Unassembled WGS sequence"/>
</dbReference>
<evidence type="ECO:0000313" key="17">
    <source>
        <dbReference type="Proteomes" id="UP001460270"/>
    </source>
</evidence>
<protein>
    <recommendedName>
        <fullName evidence="18">Suppressor of tumorigenicity 14 protein homolog</fullName>
    </recommendedName>
</protein>
<dbReference type="GO" id="GO:0006508">
    <property type="term" value="P:proteolysis"/>
    <property type="evidence" value="ECO:0007669"/>
    <property type="project" value="UniProtKB-KW"/>
</dbReference>
<evidence type="ECO:0008006" key="18">
    <source>
        <dbReference type="Google" id="ProtNLM"/>
    </source>
</evidence>
<dbReference type="InterPro" id="IPR036364">
    <property type="entry name" value="SEA_dom_sf"/>
</dbReference>
<dbReference type="PROSITE" id="PS01180">
    <property type="entry name" value="CUB"/>
    <property type="match status" value="2"/>
</dbReference>
<evidence type="ECO:0000256" key="7">
    <source>
        <dbReference type="ARBA" id="ARBA00022989"/>
    </source>
</evidence>
<feature type="disulfide bond" evidence="10">
    <location>
        <begin position="578"/>
        <end position="590"/>
    </location>
</feature>
<dbReference type="SMART" id="SM00020">
    <property type="entry name" value="Tryp_SPc"/>
    <property type="match status" value="1"/>
</dbReference>
<dbReference type="AlphaFoldDB" id="A0AAW0N0W3"/>
<dbReference type="CDD" id="cd00190">
    <property type="entry name" value="Tryp_SPc"/>
    <property type="match status" value="1"/>
</dbReference>
<evidence type="ECO:0000256" key="3">
    <source>
        <dbReference type="ARBA" id="ARBA00022692"/>
    </source>
</evidence>
<feature type="disulfide bond" evidence="10">
    <location>
        <begin position="554"/>
        <end position="569"/>
    </location>
</feature>
<dbReference type="SUPFAM" id="SSF57424">
    <property type="entry name" value="LDL receptor-like module"/>
    <property type="match status" value="4"/>
</dbReference>
<keyword evidence="5 11" id="KW-0720">Serine protease</keyword>
<keyword evidence="9 10" id="KW-1015">Disulfide bond</keyword>
<evidence type="ECO:0000259" key="15">
    <source>
        <dbReference type="PROSITE" id="PS50240"/>
    </source>
</evidence>
<sequence length="841" mass="93979">MNHVFEMVCQEKESPYYVLWPGTYRSRGARWDIEWGSLPSSIYSSDALRTYWSRSASSPSEVDTFLPTPDGAALEKSRGGRKLWIGLGLSMGAVLIVVLTTVLVLKFDKHSAMQVQTSQRIYTGSMEIQNEPYLQDYDEPDSPRFQELSSLVQKQLKIIYNGNSLLTQYFTGASVQAFSESSDNNIVAYYESEFSVPNSQNALVDEAFVSSAIDPRLTQESLFAKKIFSRHVKDGGVVQSPGFPNDPYTPNAFLQWRFKAEPGFRVKLDFHTLILEDGTGQDCTEDFIKLYDSLVVNENRLIAELCGYPHHSLSYFSSQNVMLLVLVTNKEKNFPGFSVNYSQIKIEKNECGGLLTTGKGEFSSPFYPSNYPPQSSCIWEIKTSTNKFIKVQFRKFSVGVDRDQNCSLDYVEINGNKLCGSKLRHRVQTFNTSQITVKFHSHFLNVKQGFSAEYETYIPTNQCPGRFQCTNNLCLKTDLRCDGYDDCGDGSDEENCVCNDSQLRCRNSLCKPKFWECDGFNDCGDNSDEEICGKCKVGEFLCSNGLCISDKLKCNTIDECGDGSDEVNCTNSRFVKACSQFSFRCSDGRCLSHLNPECDGKRDCLDGSDEENCACGALPYRSSRIVGGVEARTGEWPWQVSLHLDQKHACGASVLNKRWILTAAHCVYITQINRFTPADRVQRIIPHSEYNPVSYDNDVALMELDKDVDLNQYVWPICLPAKTHLFTAGTEAWITGWGATREGGFTSQTLQKASVRLINSTVCNALLEDDVSEYMLCAGVLQGGIDACQGDSGGPLSVQHGAKTFLAGVVSWGEGCAQRNKPGVYARVTHFRDWIKTHTGI</sequence>
<dbReference type="PROSITE" id="PS00135">
    <property type="entry name" value="TRYPSIN_SER"/>
    <property type="match status" value="1"/>
</dbReference>
<evidence type="ECO:0000256" key="2">
    <source>
        <dbReference type="ARBA" id="ARBA00022670"/>
    </source>
</evidence>
<gene>
    <name evidence="16" type="ORF">WMY93_027852</name>
</gene>
<dbReference type="InterPro" id="IPR002172">
    <property type="entry name" value="LDrepeatLR_classA_rpt"/>
</dbReference>
<keyword evidence="6" id="KW-0735">Signal-anchor</keyword>
<dbReference type="Pfam" id="PF01390">
    <property type="entry name" value="SEA"/>
    <property type="match status" value="1"/>
</dbReference>
<feature type="domain" description="CUB" evidence="13">
    <location>
        <begin position="351"/>
        <end position="457"/>
    </location>
</feature>
<feature type="disulfide bond" evidence="10">
    <location>
        <begin position="535"/>
        <end position="547"/>
    </location>
</feature>
<dbReference type="CDD" id="cd00041">
    <property type="entry name" value="CUB"/>
    <property type="match status" value="2"/>
</dbReference>
<dbReference type="SUPFAM" id="SSF49854">
    <property type="entry name" value="Spermadhesin, CUB domain"/>
    <property type="match status" value="2"/>
</dbReference>
<dbReference type="CDD" id="cd00112">
    <property type="entry name" value="LDLa"/>
    <property type="match status" value="4"/>
</dbReference>
<dbReference type="FunFam" id="2.40.10.10:FF:000003">
    <property type="entry name" value="Transmembrane serine protease 3"/>
    <property type="match status" value="1"/>
</dbReference>
<dbReference type="Pfam" id="PF00431">
    <property type="entry name" value="CUB"/>
    <property type="match status" value="2"/>
</dbReference>
<dbReference type="PROSITE" id="PS50024">
    <property type="entry name" value="SEA"/>
    <property type="match status" value="1"/>
</dbReference>
<comment type="caution">
    <text evidence="16">The sequence shown here is derived from an EMBL/GenBank/DDBJ whole genome shotgun (WGS) entry which is preliminary data.</text>
</comment>
<keyword evidence="4 11" id="KW-0378">Hydrolase</keyword>
<dbReference type="PROSITE" id="PS50240">
    <property type="entry name" value="TRYPSIN_DOM"/>
    <property type="match status" value="1"/>
</dbReference>
<accession>A0AAW0N0W3</accession>
<name>A0AAW0N0W3_9GOBI</name>
<evidence type="ECO:0000256" key="10">
    <source>
        <dbReference type="PROSITE-ProRule" id="PRU00124"/>
    </source>
</evidence>
<dbReference type="EMBL" id="JBBPFD010000020">
    <property type="protein sequence ID" value="KAK7884729.1"/>
    <property type="molecule type" value="Genomic_DNA"/>
</dbReference>
<dbReference type="SUPFAM" id="SSF82671">
    <property type="entry name" value="SEA domain"/>
    <property type="match status" value="1"/>
</dbReference>
<dbReference type="InterPro" id="IPR018114">
    <property type="entry name" value="TRYPSIN_HIS"/>
</dbReference>
<dbReference type="GO" id="GO:0004252">
    <property type="term" value="F:serine-type endopeptidase activity"/>
    <property type="evidence" value="ECO:0007669"/>
    <property type="project" value="InterPro"/>
</dbReference>
<keyword evidence="8 12" id="KW-0472">Membrane</keyword>
<feature type="domain" description="SEA" evidence="14">
    <location>
        <begin position="118"/>
        <end position="244"/>
    </location>
</feature>
<dbReference type="InterPro" id="IPR043504">
    <property type="entry name" value="Peptidase_S1_PA_chymotrypsin"/>
</dbReference>
<dbReference type="PANTHER" id="PTHR24252">
    <property type="entry name" value="ACROSIN-RELATED"/>
    <property type="match status" value="1"/>
</dbReference>
<feature type="domain" description="CUB" evidence="13">
    <location>
        <begin position="223"/>
        <end position="344"/>
    </location>
</feature>
<feature type="domain" description="Peptidase S1" evidence="15">
    <location>
        <begin position="625"/>
        <end position="840"/>
    </location>
</feature>
<dbReference type="InterPro" id="IPR001254">
    <property type="entry name" value="Trypsin_dom"/>
</dbReference>
<feature type="disulfide bond" evidence="10">
    <location>
        <begin position="598"/>
        <end position="613"/>
    </location>
</feature>
<reference evidence="17" key="1">
    <citation type="submission" date="2024-04" db="EMBL/GenBank/DDBJ databases">
        <title>Salinicola lusitanus LLJ914,a marine bacterium isolated from the Okinawa Trough.</title>
        <authorList>
            <person name="Li J."/>
        </authorList>
    </citation>
    <scope>NUCLEOTIDE SEQUENCE [LARGE SCALE GENOMIC DNA]</scope>
</reference>
<feature type="disulfide bond" evidence="10">
    <location>
        <begin position="517"/>
        <end position="532"/>
    </location>
</feature>
<feature type="disulfide bond" evidence="10">
    <location>
        <begin position="542"/>
        <end position="560"/>
    </location>
</feature>
<comment type="subcellular location">
    <subcellularLocation>
        <location evidence="1">Membrane</location>
        <topology evidence="1">Single-pass type II membrane protein</topology>
    </subcellularLocation>
</comment>